<evidence type="ECO:0000256" key="1">
    <source>
        <dbReference type="SAM" id="Phobius"/>
    </source>
</evidence>
<evidence type="ECO:0000313" key="2">
    <source>
        <dbReference type="EMBL" id="AJI20546.1"/>
    </source>
</evidence>
<evidence type="ECO:0000313" key="3">
    <source>
        <dbReference type="Proteomes" id="UP000031829"/>
    </source>
</evidence>
<keyword evidence="1" id="KW-0812">Transmembrane</keyword>
<dbReference type="KEGG" id="bmeg:BG04_4130"/>
<feature type="transmembrane region" description="Helical" evidence="1">
    <location>
        <begin position="15"/>
        <end position="32"/>
    </location>
</feature>
<dbReference type="Proteomes" id="UP000031829">
    <property type="component" value="Chromosome"/>
</dbReference>
<dbReference type="RefSeq" id="WP_034652909.1">
    <property type="nucleotide sequence ID" value="NZ_BCVB01000005.1"/>
</dbReference>
<proteinExistence type="predicted"/>
<keyword evidence="1" id="KW-1133">Transmembrane helix</keyword>
<dbReference type="EMBL" id="CP009920">
    <property type="protein sequence ID" value="AJI20546.1"/>
    <property type="molecule type" value="Genomic_DNA"/>
</dbReference>
<dbReference type="AlphaFoldDB" id="A0A0B6AAI9"/>
<protein>
    <submittedName>
        <fullName evidence="2">Putative membrane protein</fullName>
    </submittedName>
</protein>
<name>A0A0B6AAI9_PRIM2</name>
<feature type="transmembrane region" description="Helical" evidence="1">
    <location>
        <begin position="63"/>
        <end position="84"/>
    </location>
</feature>
<reference evidence="2 3" key="1">
    <citation type="journal article" date="2015" name="Genome Announc.">
        <title>Complete genome sequences for 35 biothreat assay-relevant bacillus species.</title>
        <authorList>
            <person name="Johnson S.L."/>
            <person name="Daligault H.E."/>
            <person name="Davenport K.W."/>
            <person name="Jaissle J."/>
            <person name="Frey K.G."/>
            <person name="Ladner J.T."/>
            <person name="Broomall S.M."/>
            <person name="Bishop-Lilly K.A."/>
            <person name="Bruce D.C."/>
            <person name="Gibbons H.S."/>
            <person name="Coyne S.R."/>
            <person name="Lo C.C."/>
            <person name="Meincke L."/>
            <person name="Munk A.C."/>
            <person name="Koroleva G.I."/>
            <person name="Rosenzweig C.N."/>
            <person name="Palacios G.F."/>
            <person name="Redden C.L."/>
            <person name="Minogue T.D."/>
            <person name="Chain P.S."/>
        </authorList>
    </citation>
    <scope>NUCLEOTIDE SEQUENCE [LARGE SCALE GENOMIC DNA]</scope>
    <source>
        <strain evidence="3">ATCC 14581 / DSM 32 / JCM 2506 / NBRC 15308 / NCIMB 9376 / NCTC 10342 / NRRL B-14308 / VKM B-512</strain>
    </source>
</reference>
<sequence length="85" mass="9230">MPLSKHFLLNQRTDWAGIGNTFSVIILLIFFWKRVSGVGVIATIIIGFVSAIGWSLSPLEAMVSAKAATFFICLIVGIVFSLNLS</sequence>
<feature type="transmembrane region" description="Helical" evidence="1">
    <location>
        <begin position="39"/>
        <end position="57"/>
    </location>
</feature>
<dbReference type="HOGENOM" id="CLU_2505863_0_0_9"/>
<dbReference type="GeneID" id="93642152"/>
<organism evidence="2 3">
    <name type="scientific">Priestia megaterium (strain ATCC 14581 / DSM 32 / CCUG 1817 / JCM 2506 / NBRC 15308 / NCIMB 9376 / NCTC 10342 / NRRL B-14308 / VKM B-512 / Ford 19)</name>
    <name type="common">Bacillus megaterium</name>
    <dbReference type="NCBI Taxonomy" id="1348623"/>
    <lineage>
        <taxon>Bacteria</taxon>
        <taxon>Bacillati</taxon>
        <taxon>Bacillota</taxon>
        <taxon>Bacilli</taxon>
        <taxon>Bacillales</taxon>
        <taxon>Bacillaceae</taxon>
        <taxon>Priestia</taxon>
    </lineage>
</organism>
<gene>
    <name evidence="2" type="ORF">BG04_4130</name>
</gene>
<accession>A0A0B6AAI9</accession>
<dbReference type="Gene3D" id="1.20.1730.10">
    <property type="entry name" value="Sodium/glucose cotransporter"/>
    <property type="match status" value="1"/>
</dbReference>
<dbReference type="InterPro" id="IPR038377">
    <property type="entry name" value="Na/Glc_symporter_sf"/>
</dbReference>
<keyword evidence="1" id="KW-0472">Membrane</keyword>